<feature type="domain" description="Activator of Hsp90 ATPase homologue 1/2-like C-terminal" evidence="2">
    <location>
        <begin position="18"/>
        <end position="143"/>
    </location>
</feature>
<comment type="caution">
    <text evidence="3">The sequence shown here is derived from an EMBL/GenBank/DDBJ whole genome shotgun (WGS) entry which is preliminary data.</text>
</comment>
<dbReference type="CDD" id="cd07814">
    <property type="entry name" value="SRPBCC_CalC_Aha1-like"/>
    <property type="match status" value="1"/>
</dbReference>
<dbReference type="RefSeq" id="WP_172238872.1">
    <property type="nucleotide sequence ID" value="NZ_JABFDP010000020.1"/>
</dbReference>
<organism evidence="3 4">
    <name type="scientific">Bradyrhizobium denitrificans</name>
    <dbReference type="NCBI Taxonomy" id="2734912"/>
    <lineage>
        <taxon>Bacteria</taxon>
        <taxon>Pseudomonadati</taxon>
        <taxon>Pseudomonadota</taxon>
        <taxon>Alphaproteobacteria</taxon>
        <taxon>Hyphomicrobiales</taxon>
        <taxon>Nitrobacteraceae</taxon>
        <taxon>Bradyrhizobium</taxon>
    </lineage>
</organism>
<proteinExistence type="inferred from homology"/>
<evidence type="ECO:0000313" key="3">
    <source>
        <dbReference type="EMBL" id="MBR1135289.1"/>
    </source>
</evidence>
<dbReference type="InterPro" id="IPR013538">
    <property type="entry name" value="ASHA1/2-like_C"/>
</dbReference>
<dbReference type="InterPro" id="IPR023393">
    <property type="entry name" value="START-like_dom_sf"/>
</dbReference>
<protein>
    <submittedName>
        <fullName evidence="3">SRPBCC domain-containing protein</fullName>
    </submittedName>
</protein>
<evidence type="ECO:0000256" key="1">
    <source>
        <dbReference type="ARBA" id="ARBA00006817"/>
    </source>
</evidence>
<evidence type="ECO:0000313" key="4">
    <source>
        <dbReference type="Proteomes" id="UP001314635"/>
    </source>
</evidence>
<dbReference type="Pfam" id="PF08327">
    <property type="entry name" value="AHSA1"/>
    <property type="match status" value="1"/>
</dbReference>
<dbReference type="Proteomes" id="UP001314635">
    <property type="component" value="Unassembled WGS sequence"/>
</dbReference>
<dbReference type="EMBL" id="JAFCLK010000004">
    <property type="protein sequence ID" value="MBR1135289.1"/>
    <property type="molecule type" value="Genomic_DNA"/>
</dbReference>
<sequence length="150" mass="17356">MTRRLEPKTVATVVYRFDAPPQDVFDAWLDPDFAGKWWFTSPTSEMNTTRIDGRLGGEYEIVDRRDGITYRAIGTFIEFERPSRLAFTFAMPEMSDAVDEVTITIESDGDGSRMTLEHVCYRDFKEPYESGWGMMFGELDKLLRIRATNK</sequence>
<dbReference type="Gene3D" id="3.30.530.20">
    <property type="match status" value="1"/>
</dbReference>
<gene>
    <name evidence="3" type="ORF">JQ619_05900</name>
</gene>
<accession>A0ABS5G1Y2</accession>
<comment type="similarity">
    <text evidence="1">Belongs to the AHA1 family.</text>
</comment>
<dbReference type="SUPFAM" id="SSF55961">
    <property type="entry name" value="Bet v1-like"/>
    <property type="match status" value="1"/>
</dbReference>
<name>A0ABS5G1Y2_9BRAD</name>
<reference evidence="4" key="1">
    <citation type="journal article" date="2021" name="ISME J.">
        <title>Evolutionary origin and ecological implication of a unique nif island in free-living Bradyrhizobium lineages.</title>
        <authorList>
            <person name="Tao J."/>
        </authorList>
    </citation>
    <scope>NUCLEOTIDE SEQUENCE [LARGE SCALE GENOMIC DNA]</scope>
    <source>
        <strain evidence="4">SZCCT0094</strain>
    </source>
</reference>
<keyword evidence="4" id="KW-1185">Reference proteome</keyword>
<evidence type="ECO:0000259" key="2">
    <source>
        <dbReference type="Pfam" id="PF08327"/>
    </source>
</evidence>